<dbReference type="Proteomes" id="UP000215914">
    <property type="component" value="Unassembled WGS sequence"/>
</dbReference>
<accession>A0A9K3IVM7</accession>
<gene>
    <name evidence="1" type="ORF">HanXRQr2_Chr06g0271741</name>
</gene>
<evidence type="ECO:0000313" key="2">
    <source>
        <dbReference type="Proteomes" id="UP000215914"/>
    </source>
</evidence>
<dbReference type="AlphaFoldDB" id="A0A9K3IVM7"/>
<name>A0A9K3IVM7_HELAN</name>
<sequence>MLCFKHLFKISTIYATPVTCNLFRRPSLPLKPPKETTTCHLQPLVTFSAAQNFKKLTGL</sequence>
<dbReference type="EMBL" id="MNCJ02000321">
    <property type="protein sequence ID" value="KAF5803476.1"/>
    <property type="molecule type" value="Genomic_DNA"/>
</dbReference>
<keyword evidence="2" id="KW-1185">Reference proteome</keyword>
<dbReference type="Gramene" id="mRNA:HanXRQr2_Chr06g0271741">
    <property type="protein sequence ID" value="mRNA:HanXRQr2_Chr06g0271741"/>
    <property type="gene ID" value="HanXRQr2_Chr06g0271741"/>
</dbReference>
<comment type="caution">
    <text evidence="1">The sequence shown here is derived from an EMBL/GenBank/DDBJ whole genome shotgun (WGS) entry which is preliminary data.</text>
</comment>
<evidence type="ECO:0000313" key="1">
    <source>
        <dbReference type="EMBL" id="KAF5803476.1"/>
    </source>
</evidence>
<protein>
    <submittedName>
        <fullName evidence="1">Uncharacterized protein</fullName>
    </submittedName>
</protein>
<proteinExistence type="predicted"/>
<reference evidence="1" key="1">
    <citation type="journal article" date="2017" name="Nature">
        <title>The sunflower genome provides insights into oil metabolism, flowering and Asterid evolution.</title>
        <authorList>
            <person name="Badouin H."/>
            <person name="Gouzy J."/>
            <person name="Grassa C.J."/>
            <person name="Murat F."/>
            <person name="Staton S.E."/>
            <person name="Cottret L."/>
            <person name="Lelandais-Briere C."/>
            <person name="Owens G.L."/>
            <person name="Carrere S."/>
            <person name="Mayjonade B."/>
            <person name="Legrand L."/>
            <person name="Gill N."/>
            <person name="Kane N.C."/>
            <person name="Bowers J.E."/>
            <person name="Hubner S."/>
            <person name="Bellec A."/>
            <person name="Berard A."/>
            <person name="Berges H."/>
            <person name="Blanchet N."/>
            <person name="Boniface M.C."/>
            <person name="Brunel D."/>
            <person name="Catrice O."/>
            <person name="Chaidir N."/>
            <person name="Claudel C."/>
            <person name="Donnadieu C."/>
            <person name="Faraut T."/>
            <person name="Fievet G."/>
            <person name="Helmstetter N."/>
            <person name="King M."/>
            <person name="Knapp S.J."/>
            <person name="Lai Z."/>
            <person name="Le Paslier M.C."/>
            <person name="Lippi Y."/>
            <person name="Lorenzon L."/>
            <person name="Mandel J.R."/>
            <person name="Marage G."/>
            <person name="Marchand G."/>
            <person name="Marquand E."/>
            <person name="Bret-Mestries E."/>
            <person name="Morien E."/>
            <person name="Nambeesan S."/>
            <person name="Nguyen T."/>
            <person name="Pegot-Espagnet P."/>
            <person name="Pouilly N."/>
            <person name="Raftis F."/>
            <person name="Sallet E."/>
            <person name="Schiex T."/>
            <person name="Thomas J."/>
            <person name="Vandecasteele C."/>
            <person name="Vares D."/>
            <person name="Vear F."/>
            <person name="Vautrin S."/>
            <person name="Crespi M."/>
            <person name="Mangin B."/>
            <person name="Burke J.M."/>
            <person name="Salse J."/>
            <person name="Munos S."/>
            <person name="Vincourt P."/>
            <person name="Rieseberg L.H."/>
            <person name="Langlade N.B."/>
        </authorList>
    </citation>
    <scope>NUCLEOTIDE SEQUENCE</scope>
    <source>
        <tissue evidence="1">Leaves</tissue>
    </source>
</reference>
<organism evidence="1 2">
    <name type="scientific">Helianthus annuus</name>
    <name type="common">Common sunflower</name>
    <dbReference type="NCBI Taxonomy" id="4232"/>
    <lineage>
        <taxon>Eukaryota</taxon>
        <taxon>Viridiplantae</taxon>
        <taxon>Streptophyta</taxon>
        <taxon>Embryophyta</taxon>
        <taxon>Tracheophyta</taxon>
        <taxon>Spermatophyta</taxon>
        <taxon>Magnoliopsida</taxon>
        <taxon>eudicotyledons</taxon>
        <taxon>Gunneridae</taxon>
        <taxon>Pentapetalae</taxon>
        <taxon>asterids</taxon>
        <taxon>campanulids</taxon>
        <taxon>Asterales</taxon>
        <taxon>Asteraceae</taxon>
        <taxon>Asteroideae</taxon>
        <taxon>Heliantheae alliance</taxon>
        <taxon>Heliantheae</taxon>
        <taxon>Helianthus</taxon>
    </lineage>
</organism>
<reference evidence="1" key="2">
    <citation type="submission" date="2020-06" db="EMBL/GenBank/DDBJ databases">
        <title>Helianthus annuus Genome sequencing and assembly Release 2.</title>
        <authorList>
            <person name="Gouzy J."/>
            <person name="Langlade N."/>
            <person name="Munos S."/>
        </authorList>
    </citation>
    <scope>NUCLEOTIDE SEQUENCE</scope>
    <source>
        <tissue evidence="1">Leaves</tissue>
    </source>
</reference>